<dbReference type="STRING" id="1577792.QX51_07435"/>
<dbReference type="Proteomes" id="UP000031189">
    <property type="component" value="Unassembled WGS sequence"/>
</dbReference>
<protein>
    <recommendedName>
        <fullName evidence="3">Spore coat associated protein CotJA</fullName>
    </recommendedName>
</protein>
<comment type="caution">
    <text evidence="1">The sequence shown here is derived from an EMBL/GenBank/DDBJ whole genome shotgun (WGS) entry which is preliminary data.</text>
</comment>
<dbReference type="RefSeq" id="WP_039679268.1">
    <property type="nucleotide sequence ID" value="NZ_JWHR01000068.1"/>
</dbReference>
<dbReference type="AlphaFoldDB" id="A0A0B3VY65"/>
<dbReference type="EMBL" id="JWHR01000068">
    <property type="protein sequence ID" value="KHS57649.1"/>
    <property type="molecule type" value="Genomic_DNA"/>
</dbReference>
<sequence>MDNYKDIIQISGCELARPYINRQVYNKYYDLDIALLRGTLFPELDLVESNNYNEWLYKNPKNRVMAKKECKK</sequence>
<gene>
    <name evidence="1" type="ORF">QX51_07435</name>
</gene>
<name>A0A0B3VY65_9FIRM</name>
<reference evidence="1 2" key="1">
    <citation type="submission" date="2014-12" db="EMBL/GenBank/DDBJ databases">
        <title>Draft genome sequence of Terrisporobacter sp. 08-306576, isolated from the blood culture of a bacteremia patient.</title>
        <authorList>
            <person name="Lund L.C."/>
            <person name="Sydenham T.V."/>
            <person name="Hogh S.V."/>
            <person name="Skov M.N."/>
            <person name="Kemp M."/>
            <person name="Justesen U.S."/>
        </authorList>
    </citation>
    <scope>NUCLEOTIDE SEQUENCE [LARGE SCALE GENOMIC DNA]</scope>
    <source>
        <strain evidence="1 2">08-306576</strain>
    </source>
</reference>
<evidence type="ECO:0000313" key="2">
    <source>
        <dbReference type="Proteomes" id="UP000031189"/>
    </source>
</evidence>
<evidence type="ECO:0000313" key="1">
    <source>
        <dbReference type="EMBL" id="KHS57649.1"/>
    </source>
</evidence>
<accession>A0A0B3VY65</accession>
<proteinExistence type="predicted"/>
<organism evidence="1 2">
    <name type="scientific">Terrisporobacter othiniensis</name>
    <dbReference type="NCBI Taxonomy" id="1577792"/>
    <lineage>
        <taxon>Bacteria</taxon>
        <taxon>Bacillati</taxon>
        <taxon>Bacillota</taxon>
        <taxon>Clostridia</taxon>
        <taxon>Peptostreptococcales</taxon>
        <taxon>Peptostreptococcaceae</taxon>
        <taxon>Terrisporobacter</taxon>
    </lineage>
</organism>
<dbReference type="Pfam" id="PF11007">
    <property type="entry name" value="CotJA"/>
    <property type="match status" value="1"/>
</dbReference>
<evidence type="ECO:0008006" key="3">
    <source>
        <dbReference type="Google" id="ProtNLM"/>
    </source>
</evidence>
<dbReference type="OrthoDB" id="9800571at2"/>
<keyword evidence="2" id="KW-1185">Reference proteome</keyword>
<dbReference type="InterPro" id="IPR020256">
    <property type="entry name" value="Spore_coat_CotJA"/>
</dbReference>